<keyword evidence="8 9" id="KW-0472">Membrane</keyword>
<dbReference type="Proteomes" id="UP001301152">
    <property type="component" value="Unassembled WGS sequence"/>
</dbReference>
<dbReference type="InterPro" id="IPR005791">
    <property type="entry name" value="SecD"/>
</dbReference>
<comment type="subunit">
    <text evidence="9">Forms a complex with SecF. Part of the essential Sec protein translocation apparatus which comprises SecA, SecYEG and auxiliary proteins SecDF-YajC and YidC.</text>
</comment>
<comment type="caution">
    <text evidence="13">The sequence shown here is derived from an EMBL/GenBank/DDBJ whole genome shotgun (WGS) entry which is preliminary data.</text>
</comment>
<feature type="transmembrane region" description="Helical" evidence="9">
    <location>
        <begin position="410"/>
        <end position="430"/>
    </location>
</feature>
<protein>
    <recommendedName>
        <fullName evidence="9">Protein translocase subunit SecD</fullName>
    </recommendedName>
</protein>
<evidence type="ECO:0000259" key="11">
    <source>
        <dbReference type="Pfam" id="PF21760"/>
    </source>
</evidence>
<dbReference type="Pfam" id="PF22599">
    <property type="entry name" value="SecDF_P1_head"/>
    <property type="match status" value="1"/>
</dbReference>
<dbReference type="NCBIfam" id="TIGR00916">
    <property type="entry name" value="2A0604s01"/>
    <property type="match status" value="1"/>
</dbReference>
<proteinExistence type="inferred from homology"/>
<feature type="transmembrane region" description="Helical" evidence="9">
    <location>
        <begin position="384"/>
        <end position="404"/>
    </location>
</feature>
<sequence>MRMYYSRLKMALVLGVCLAGLLLCLPNGLRKPVPSIPWRQVHLGLDLRGGSYLLMQIDLKSLTHDRLQALADNMRSTLLQAQLGYRNITVDTDKSAVTFTPRVPSETEADLAVLRKMPQAAPHEFTVTAGPNGTIALTLSPEAMEARARSAIAQSIEIVRRRIDGTGAIDPEITRQGDDRIVVELPGVSDPERIKNLLGTTAKMTFRLVDANPMHASAPPPGVTLLPMYDSNDSTTLPVYDHVDVDGTSLTNAAATIDSDSGGWAVAFSLDSTGAHAFSDITRAHVGERFAIVLDNKVVEAAVIRGPITGGNGQITGGFNKDSATNLALMLNAGALPAPLTVVEQRTIGPSLGAASIRAGMFSLATGFVLVIVFMALFYGRFGWYANIALLANLVLMMAILSLFEATLTLPGMAGMLLTLGMAVDANILINERIREEVARGRSPLNAMQVGFERATSTIVDSNATALLAHVMLFVFGTGPVKGFALTITIGIVTTLFTTLFLSRLLMVRWYALTRPASLPV</sequence>
<evidence type="ECO:0000256" key="6">
    <source>
        <dbReference type="ARBA" id="ARBA00022989"/>
    </source>
</evidence>
<evidence type="ECO:0000256" key="3">
    <source>
        <dbReference type="ARBA" id="ARBA00022475"/>
    </source>
</evidence>
<dbReference type="Gene3D" id="3.30.70.3400">
    <property type="match status" value="2"/>
</dbReference>
<dbReference type="InterPro" id="IPR022813">
    <property type="entry name" value="SecD/SecF_arch_bac"/>
</dbReference>
<keyword evidence="6 9" id="KW-1133">Transmembrane helix</keyword>
<dbReference type="Pfam" id="PF21760">
    <property type="entry name" value="SecD_1st"/>
    <property type="match status" value="1"/>
</dbReference>
<evidence type="ECO:0000256" key="7">
    <source>
        <dbReference type="ARBA" id="ARBA00023010"/>
    </source>
</evidence>
<gene>
    <name evidence="9 13" type="primary">secD</name>
    <name evidence="13" type="ORF">OQ497_08770</name>
</gene>
<comment type="similarity">
    <text evidence="9">Belongs to the SecD/SecF family. SecD subfamily.</text>
</comment>
<name>A0ABT3QFL9_9PROT</name>
<dbReference type="InterPro" id="IPR055344">
    <property type="entry name" value="SecD_SecF_C_bact"/>
</dbReference>
<evidence type="ECO:0000256" key="8">
    <source>
        <dbReference type="ARBA" id="ARBA00023136"/>
    </source>
</evidence>
<comment type="caution">
    <text evidence="9">Lacks conserved residue(s) required for the propagation of feature annotation.</text>
</comment>
<dbReference type="SUPFAM" id="SSF82866">
    <property type="entry name" value="Multidrug efflux transporter AcrB transmembrane domain"/>
    <property type="match status" value="1"/>
</dbReference>
<evidence type="ECO:0000259" key="10">
    <source>
        <dbReference type="Pfam" id="PF02355"/>
    </source>
</evidence>
<keyword evidence="4 9" id="KW-0812">Transmembrane</keyword>
<evidence type="ECO:0000256" key="5">
    <source>
        <dbReference type="ARBA" id="ARBA00022927"/>
    </source>
</evidence>
<dbReference type="NCBIfam" id="TIGR01129">
    <property type="entry name" value="secD"/>
    <property type="match status" value="1"/>
</dbReference>
<dbReference type="InterPro" id="IPR054384">
    <property type="entry name" value="SecDF_P1_head"/>
</dbReference>
<keyword evidence="3 9" id="KW-1003">Cell membrane</keyword>
<comment type="function">
    <text evidence="9">Part of the Sec protein translocase complex. Interacts with the SecYEG preprotein conducting channel. SecDF uses the proton motive force (PMF) to complete protein translocation after the ATP-dependent function of SecA.</text>
</comment>
<keyword evidence="5 9" id="KW-0653">Protein transport</keyword>
<keyword evidence="2 9" id="KW-0813">Transport</keyword>
<dbReference type="Gene3D" id="3.30.1360.200">
    <property type="match status" value="1"/>
</dbReference>
<evidence type="ECO:0000256" key="4">
    <source>
        <dbReference type="ARBA" id="ARBA00022692"/>
    </source>
</evidence>
<dbReference type="RefSeq" id="WP_173560242.1">
    <property type="nucleotide sequence ID" value="NZ_JAERKX010000002.1"/>
</dbReference>
<comment type="subcellular location">
    <subcellularLocation>
        <location evidence="1 9">Cell membrane</location>
        <topology evidence="1 9">Multi-pass membrane protein</topology>
    </subcellularLocation>
</comment>
<dbReference type="EMBL" id="JAPIUZ010000004">
    <property type="protein sequence ID" value="MCX2564050.1"/>
    <property type="molecule type" value="Genomic_DNA"/>
</dbReference>
<dbReference type="PANTHER" id="PTHR30081">
    <property type="entry name" value="PROTEIN-EXPORT MEMBRANE PROTEIN SEC"/>
    <property type="match status" value="1"/>
</dbReference>
<evidence type="ECO:0000256" key="9">
    <source>
        <dbReference type="HAMAP-Rule" id="MF_01463"/>
    </source>
</evidence>
<keyword evidence="14" id="KW-1185">Reference proteome</keyword>
<evidence type="ECO:0000256" key="2">
    <source>
        <dbReference type="ARBA" id="ARBA00022448"/>
    </source>
</evidence>
<evidence type="ECO:0000256" key="1">
    <source>
        <dbReference type="ARBA" id="ARBA00004651"/>
    </source>
</evidence>
<keyword evidence="7 9" id="KW-0811">Translocation</keyword>
<dbReference type="InterPro" id="IPR048634">
    <property type="entry name" value="SecD_SecF_C"/>
</dbReference>
<accession>A0ABT3QFL9</accession>
<feature type="transmembrane region" description="Helical" evidence="9">
    <location>
        <begin position="359"/>
        <end position="379"/>
    </location>
</feature>
<organism evidence="13 14">
    <name type="scientific">Acetobacter thailandicus</name>
    <dbReference type="NCBI Taxonomy" id="1502842"/>
    <lineage>
        <taxon>Bacteria</taxon>
        <taxon>Pseudomonadati</taxon>
        <taxon>Pseudomonadota</taxon>
        <taxon>Alphaproteobacteria</taxon>
        <taxon>Acetobacterales</taxon>
        <taxon>Acetobacteraceae</taxon>
        <taxon>Acetobacter</taxon>
    </lineage>
</organism>
<dbReference type="Gene3D" id="1.20.1640.10">
    <property type="entry name" value="Multidrug efflux transporter AcrB transmembrane domain"/>
    <property type="match status" value="1"/>
</dbReference>
<feature type="transmembrane region" description="Helical" evidence="9">
    <location>
        <begin position="458"/>
        <end position="477"/>
    </location>
</feature>
<reference evidence="13 14" key="1">
    <citation type="submission" date="2022-11" db="EMBL/GenBank/DDBJ databases">
        <title>Genome sequencing of Acetobacter type strain.</title>
        <authorList>
            <person name="Heo J."/>
            <person name="Lee D."/>
            <person name="Han B.-H."/>
            <person name="Hong S.-B."/>
            <person name="Kwon S.-W."/>
        </authorList>
    </citation>
    <scope>NUCLEOTIDE SEQUENCE [LARGE SCALE GENOMIC DNA]</scope>
    <source>
        <strain evidence="13 14">KACC 21253</strain>
    </source>
</reference>
<feature type="transmembrane region" description="Helical" evidence="9">
    <location>
        <begin position="483"/>
        <end position="506"/>
    </location>
</feature>
<dbReference type="HAMAP" id="MF_01463_B">
    <property type="entry name" value="SecD_B"/>
    <property type="match status" value="1"/>
</dbReference>
<dbReference type="PANTHER" id="PTHR30081:SF1">
    <property type="entry name" value="PROTEIN TRANSLOCASE SUBUNIT SECD"/>
    <property type="match status" value="1"/>
</dbReference>
<feature type="domain" description="Protein translocase subunit SecDF P1" evidence="11">
    <location>
        <begin position="152"/>
        <end position="210"/>
    </location>
</feature>
<feature type="domain" description="Protein export membrane protein SecD/SecF C-terminal" evidence="10">
    <location>
        <begin position="342"/>
        <end position="510"/>
    </location>
</feature>
<feature type="domain" description="SecDF P1 head subdomain" evidence="12">
    <location>
        <begin position="232"/>
        <end position="338"/>
    </location>
</feature>
<dbReference type="Pfam" id="PF02355">
    <property type="entry name" value="SecD_SecF_C"/>
    <property type="match status" value="1"/>
</dbReference>
<dbReference type="InterPro" id="IPR048631">
    <property type="entry name" value="SecD_1st"/>
</dbReference>
<evidence type="ECO:0000313" key="14">
    <source>
        <dbReference type="Proteomes" id="UP001301152"/>
    </source>
</evidence>
<evidence type="ECO:0000313" key="13">
    <source>
        <dbReference type="EMBL" id="MCX2564050.1"/>
    </source>
</evidence>
<evidence type="ECO:0000259" key="12">
    <source>
        <dbReference type="Pfam" id="PF22599"/>
    </source>
</evidence>